<name>A0AAE9PYH9_PAEPO</name>
<dbReference type="GO" id="GO:0005886">
    <property type="term" value="C:plasma membrane"/>
    <property type="evidence" value="ECO:0007669"/>
    <property type="project" value="UniProtKB-SubCell"/>
</dbReference>
<dbReference type="InterPro" id="IPR033479">
    <property type="entry name" value="dCache_1"/>
</dbReference>
<evidence type="ECO:0000256" key="4">
    <source>
        <dbReference type="ARBA" id="ARBA00022989"/>
    </source>
</evidence>
<evidence type="ECO:0000256" key="3">
    <source>
        <dbReference type="ARBA" id="ARBA00022692"/>
    </source>
</evidence>
<dbReference type="InterPro" id="IPR029151">
    <property type="entry name" value="Sensor-like_sf"/>
</dbReference>
<feature type="domain" description="Cache" evidence="6">
    <location>
        <begin position="31"/>
        <end position="251"/>
    </location>
</feature>
<proteinExistence type="predicted"/>
<keyword evidence="3" id="KW-0812">Transmembrane</keyword>
<dbReference type="AlphaFoldDB" id="A0AAE9PYH9"/>
<evidence type="ECO:0000256" key="1">
    <source>
        <dbReference type="ARBA" id="ARBA00004651"/>
    </source>
</evidence>
<dbReference type="Gene3D" id="3.30.450.20">
    <property type="entry name" value="PAS domain"/>
    <property type="match status" value="2"/>
</dbReference>
<dbReference type="SUPFAM" id="SSF103190">
    <property type="entry name" value="Sensory domain-like"/>
    <property type="match status" value="1"/>
</dbReference>
<protein>
    <submittedName>
        <fullName evidence="7">Cache domain-containing protein</fullName>
    </submittedName>
</protein>
<evidence type="ECO:0000313" key="7">
    <source>
        <dbReference type="EMBL" id="UZP76279.1"/>
    </source>
</evidence>
<keyword evidence="4" id="KW-1133">Transmembrane helix</keyword>
<dbReference type="EMBL" id="CP097770">
    <property type="protein sequence ID" value="UZP76279.1"/>
    <property type="molecule type" value="Genomic_DNA"/>
</dbReference>
<dbReference type="CDD" id="cd12912">
    <property type="entry name" value="PDC2_MCP_like"/>
    <property type="match status" value="1"/>
</dbReference>
<dbReference type="CDD" id="cd12913">
    <property type="entry name" value="PDC1_MCP_like"/>
    <property type="match status" value="1"/>
</dbReference>
<accession>A0AAE9PYH9</accession>
<organism evidence="7">
    <name type="scientific">Paenibacillus polymyxa</name>
    <name type="common">Bacillus polymyxa</name>
    <dbReference type="NCBI Taxonomy" id="1406"/>
    <lineage>
        <taxon>Bacteria</taxon>
        <taxon>Bacillati</taxon>
        <taxon>Bacillota</taxon>
        <taxon>Bacilli</taxon>
        <taxon>Bacillales</taxon>
        <taxon>Paenibacillaceae</taxon>
        <taxon>Paenibacillus</taxon>
    </lineage>
</organism>
<gene>
    <name evidence="7" type="ORF">MF626_07135</name>
</gene>
<keyword evidence="2" id="KW-1003">Cell membrane</keyword>
<evidence type="ECO:0000256" key="5">
    <source>
        <dbReference type="ARBA" id="ARBA00023136"/>
    </source>
</evidence>
<reference evidence="7" key="1">
    <citation type="submission" date="2022-11" db="EMBL/GenBank/DDBJ databases">
        <authorList>
            <person name="Vasilchenko N.G."/>
            <person name="Prazdnova E.V."/>
            <person name="Gorovtsov A.V."/>
            <person name="Chistyakov V.A."/>
            <person name="Pak M.L."/>
        </authorList>
    </citation>
    <scope>NUCLEOTIDE SEQUENCE</scope>
    <source>
        <strain evidence="7">R 4.5</strain>
    </source>
</reference>
<dbReference type="Pfam" id="PF02743">
    <property type="entry name" value="dCache_1"/>
    <property type="match status" value="1"/>
</dbReference>
<sequence>MNLKIKLILLFTCIVIVAAGPLSIISMTSVKNQANHDIQELMNSKASETVNQLDGWIGGNAKIIETLAAGLESSDISSAAKAVSLKAAFQNYKDQNISNIYAGFEDGSYWDGSGWFEAGYDPRARPWYKDAKTKGEMYYSSPYIDAGSKDFTISIAKPLKDSNDSITGVVSEDIMLNDMTKMIQSINLNGLGYAFLIDQNGAVIAHPDNKLAGKNLKDTPELGSSTADLLSAASGRTDYSYNGSDRQLYFKRCLAQAGL</sequence>
<evidence type="ECO:0000256" key="2">
    <source>
        <dbReference type="ARBA" id="ARBA00022475"/>
    </source>
</evidence>
<evidence type="ECO:0000259" key="6">
    <source>
        <dbReference type="Pfam" id="PF02743"/>
    </source>
</evidence>
<keyword evidence="5" id="KW-0472">Membrane</keyword>
<comment type="subcellular location">
    <subcellularLocation>
        <location evidence="1">Cell membrane</location>
        <topology evidence="1">Multi-pass membrane protein</topology>
    </subcellularLocation>
</comment>